<evidence type="ECO:0000259" key="5">
    <source>
        <dbReference type="Pfam" id="PF17384"/>
    </source>
</evidence>
<keyword evidence="2 3" id="KW-0690">Ribosome biogenesis</keyword>
<dbReference type="SUPFAM" id="SSF74942">
    <property type="entry name" value="YhbC-like, C-terminal domain"/>
    <property type="match status" value="1"/>
</dbReference>
<dbReference type="Gene3D" id="3.30.300.70">
    <property type="entry name" value="RimP-like superfamily, N-terminal"/>
    <property type="match status" value="1"/>
</dbReference>
<feature type="domain" description="Ribosome maturation factor RimP C-terminal" evidence="5">
    <location>
        <begin position="81"/>
        <end position="140"/>
    </location>
</feature>
<feature type="domain" description="Ribosome maturation factor RimP N-terminal" evidence="4">
    <location>
        <begin position="8"/>
        <end position="78"/>
    </location>
</feature>
<dbReference type="Pfam" id="PF17384">
    <property type="entry name" value="DUF150_C"/>
    <property type="match status" value="1"/>
</dbReference>
<gene>
    <name evidence="3 6" type="primary">rimP</name>
    <name evidence="6" type="ORF">QQA45_04965</name>
</gene>
<name>A0ABT7HK28_9FUSO</name>
<dbReference type="Gene3D" id="2.30.30.180">
    <property type="entry name" value="Ribosome maturation factor RimP, C-terminal domain"/>
    <property type="match status" value="1"/>
</dbReference>
<sequence>MEDLENKLEELLKQVDVRLIDCEYVVENQNNYFRVYIQAENGETNLELCENISKLIEKTCDEYIKDKYYLEVSTPGLERRLKVEKDFLEHIGELINIKTKNNIYSKKDFTGILKKFENDIVSLDEYEIPLSKIKTAKTVFDVKKFMEMEEKLNES</sequence>
<dbReference type="RefSeq" id="WP_285153117.1">
    <property type="nucleotide sequence ID" value="NZ_JASSPP010000007.1"/>
</dbReference>
<organism evidence="6 7">
    <name type="scientific">Sneathia sanguinegens</name>
    <dbReference type="NCBI Taxonomy" id="40543"/>
    <lineage>
        <taxon>Bacteria</taxon>
        <taxon>Fusobacteriati</taxon>
        <taxon>Fusobacteriota</taxon>
        <taxon>Fusobacteriia</taxon>
        <taxon>Fusobacteriales</taxon>
        <taxon>Leptotrichiaceae</taxon>
        <taxon>Sneathia</taxon>
    </lineage>
</organism>
<dbReference type="SUPFAM" id="SSF75420">
    <property type="entry name" value="YhbC-like, N-terminal domain"/>
    <property type="match status" value="1"/>
</dbReference>
<evidence type="ECO:0000259" key="4">
    <source>
        <dbReference type="Pfam" id="PF02576"/>
    </source>
</evidence>
<dbReference type="InterPro" id="IPR035956">
    <property type="entry name" value="RimP_N_sf"/>
</dbReference>
<dbReference type="PANTHER" id="PTHR33867:SF1">
    <property type="entry name" value="RIBOSOME MATURATION FACTOR RIMP"/>
    <property type="match status" value="1"/>
</dbReference>
<evidence type="ECO:0000313" key="7">
    <source>
        <dbReference type="Proteomes" id="UP001225134"/>
    </source>
</evidence>
<dbReference type="CDD" id="cd01734">
    <property type="entry name" value="YlxS_C"/>
    <property type="match status" value="1"/>
</dbReference>
<dbReference type="InterPro" id="IPR003728">
    <property type="entry name" value="Ribosome_maturation_RimP"/>
</dbReference>
<dbReference type="Proteomes" id="UP001225134">
    <property type="component" value="Unassembled WGS sequence"/>
</dbReference>
<accession>A0ABT7HK28</accession>
<dbReference type="EMBL" id="JASSPP010000007">
    <property type="protein sequence ID" value="MDK9580866.1"/>
    <property type="molecule type" value="Genomic_DNA"/>
</dbReference>
<keyword evidence="1 3" id="KW-0963">Cytoplasm</keyword>
<evidence type="ECO:0000256" key="3">
    <source>
        <dbReference type="HAMAP-Rule" id="MF_01077"/>
    </source>
</evidence>
<proteinExistence type="inferred from homology"/>
<dbReference type="InterPro" id="IPR028998">
    <property type="entry name" value="RimP_C"/>
</dbReference>
<comment type="caution">
    <text evidence="6">The sequence shown here is derived from an EMBL/GenBank/DDBJ whole genome shotgun (WGS) entry which is preliminary data.</text>
</comment>
<keyword evidence="7" id="KW-1185">Reference proteome</keyword>
<evidence type="ECO:0000256" key="2">
    <source>
        <dbReference type="ARBA" id="ARBA00022517"/>
    </source>
</evidence>
<dbReference type="HAMAP" id="MF_01077">
    <property type="entry name" value="RimP"/>
    <property type="match status" value="1"/>
</dbReference>
<evidence type="ECO:0000313" key="6">
    <source>
        <dbReference type="EMBL" id="MDK9580866.1"/>
    </source>
</evidence>
<dbReference type="InterPro" id="IPR028989">
    <property type="entry name" value="RimP_N"/>
</dbReference>
<dbReference type="PANTHER" id="PTHR33867">
    <property type="entry name" value="RIBOSOME MATURATION FACTOR RIMP"/>
    <property type="match status" value="1"/>
</dbReference>
<dbReference type="Pfam" id="PF02576">
    <property type="entry name" value="RimP_N"/>
    <property type="match status" value="1"/>
</dbReference>
<dbReference type="InterPro" id="IPR036847">
    <property type="entry name" value="RimP_C_sf"/>
</dbReference>
<protein>
    <recommendedName>
        <fullName evidence="3">Ribosome maturation factor RimP</fullName>
    </recommendedName>
</protein>
<reference evidence="6 7" key="1">
    <citation type="submission" date="2023-06" db="EMBL/GenBank/DDBJ databases">
        <title>Antibody response to the Sneathia vaginalis cytopathogenic toxin A during pregnancy.</title>
        <authorList>
            <person name="Mccoy Z.T."/>
            <person name="Serrano M.G."/>
            <person name="Spaine K."/>
            <person name="Edwards D.J."/>
            <person name="Buck G.A."/>
            <person name="Jefferson K."/>
        </authorList>
    </citation>
    <scope>NUCLEOTIDE SEQUENCE [LARGE SCALE GENOMIC DNA]</scope>
    <source>
        <strain evidence="6 7">CCUG 42621</strain>
    </source>
</reference>
<comment type="function">
    <text evidence="3">Required for maturation of 30S ribosomal subunits.</text>
</comment>
<evidence type="ECO:0000256" key="1">
    <source>
        <dbReference type="ARBA" id="ARBA00022490"/>
    </source>
</evidence>
<comment type="similarity">
    <text evidence="3">Belongs to the RimP family.</text>
</comment>
<comment type="subcellular location">
    <subcellularLocation>
        <location evidence="3">Cytoplasm</location>
    </subcellularLocation>
</comment>